<keyword evidence="3" id="KW-1185">Reference proteome</keyword>
<protein>
    <submittedName>
        <fullName evidence="2">Uncharacterized protein</fullName>
    </submittedName>
</protein>
<gene>
    <name evidence="2" type="ORF">A3Q56_07404</name>
</gene>
<organism evidence="2 3">
    <name type="scientific">Intoshia linei</name>
    <dbReference type="NCBI Taxonomy" id="1819745"/>
    <lineage>
        <taxon>Eukaryota</taxon>
        <taxon>Metazoa</taxon>
        <taxon>Spiralia</taxon>
        <taxon>Lophotrochozoa</taxon>
        <taxon>Mesozoa</taxon>
        <taxon>Orthonectida</taxon>
        <taxon>Rhopaluridae</taxon>
        <taxon>Intoshia</taxon>
    </lineage>
</organism>
<comment type="caution">
    <text evidence="2">The sequence shown here is derived from an EMBL/GenBank/DDBJ whole genome shotgun (WGS) entry which is preliminary data.</text>
</comment>
<feature type="compositionally biased region" description="Polar residues" evidence="1">
    <location>
        <begin position="1"/>
        <end position="11"/>
    </location>
</feature>
<feature type="region of interest" description="Disordered" evidence="1">
    <location>
        <begin position="1"/>
        <end position="28"/>
    </location>
</feature>
<evidence type="ECO:0000313" key="3">
    <source>
        <dbReference type="Proteomes" id="UP000078046"/>
    </source>
</evidence>
<dbReference type="EMBL" id="LWCA01001552">
    <property type="protein sequence ID" value="OAF64891.1"/>
    <property type="molecule type" value="Genomic_DNA"/>
</dbReference>
<reference evidence="2 3" key="1">
    <citation type="submission" date="2016-04" db="EMBL/GenBank/DDBJ databases">
        <title>The genome of Intoshia linei affirms orthonectids as highly simplified spiralians.</title>
        <authorList>
            <person name="Mikhailov K.V."/>
            <person name="Slusarev G.S."/>
            <person name="Nikitin M.A."/>
            <person name="Logacheva M.D."/>
            <person name="Penin A."/>
            <person name="Aleoshin V."/>
            <person name="Panchin Y.V."/>
        </authorList>
    </citation>
    <scope>NUCLEOTIDE SEQUENCE [LARGE SCALE GENOMIC DNA]</scope>
    <source>
        <strain evidence="2">Intl2013</strain>
        <tissue evidence="2">Whole animal</tissue>
    </source>
</reference>
<dbReference type="Proteomes" id="UP000078046">
    <property type="component" value="Unassembled WGS sequence"/>
</dbReference>
<accession>A0A177AU49</accession>
<sequence>MGNMRSSLDEVTNSNDKKNNTNNKCHRSRSPFYKLLKFNSRNKKIKNRQYKSNSTSRISNVDKLNSVQPTKPDYVLEKRETNNHDSKHDKNTDMYGYQHIENIKKSKCIHYSVKIGETKFNINHIYVGWCAEEILNDYYENLNTIDIDNIILNNFSIYSEKSNKQYIKKGFYVMSLNDIIFATSNNGNCDNDFVIENGIKITCIVDIYSGEIKFSFNNITVASDCEIPNKIRILPVIISTNTCLQQSITFYHIDVKQSTDICKYYNYLYAKNIKPIKNTWPRAVYAEILNTMNWKYVPLHFDDLNYTTLTTFSNSQKCHINDLAEYQQHYLELINFMC</sequence>
<proteinExistence type="predicted"/>
<evidence type="ECO:0000313" key="2">
    <source>
        <dbReference type="EMBL" id="OAF64891.1"/>
    </source>
</evidence>
<name>A0A177AU49_9BILA</name>
<dbReference type="AlphaFoldDB" id="A0A177AU49"/>
<evidence type="ECO:0000256" key="1">
    <source>
        <dbReference type="SAM" id="MobiDB-lite"/>
    </source>
</evidence>